<keyword evidence="2" id="KW-1185">Reference proteome</keyword>
<dbReference type="Pfam" id="PF05380">
    <property type="entry name" value="Peptidase_A17"/>
    <property type="match status" value="1"/>
</dbReference>
<gene>
    <name evidence="3" type="primary">LOC112681080</name>
</gene>
<dbReference type="InterPro" id="IPR012337">
    <property type="entry name" value="RNaseH-like_sf"/>
</dbReference>
<evidence type="ECO:0000259" key="1">
    <source>
        <dbReference type="PROSITE" id="PS50994"/>
    </source>
</evidence>
<organism evidence="2 3">
    <name type="scientific">Sipha flava</name>
    <name type="common">yellow sugarcane aphid</name>
    <dbReference type="NCBI Taxonomy" id="143950"/>
    <lineage>
        <taxon>Eukaryota</taxon>
        <taxon>Metazoa</taxon>
        <taxon>Ecdysozoa</taxon>
        <taxon>Arthropoda</taxon>
        <taxon>Hexapoda</taxon>
        <taxon>Insecta</taxon>
        <taxon>Pterygota</taxon>
        <taxon>Neoptera</taxon>
        <taxon>Paraneoptera</taxon>
        <taxon>Hemiptera</taxon>
        <taxon>Sternorrhyncha</taxon>
        <taxon>Aphidomorpha</taxon>
        <taxon>Aphidoidea</taxon>
        <taxon>Aphididae</taxon>
        <taxon>Sipha</taxon>
    </lineage>
</organism>
<dbReference type="PANTHER" id="PTHR47331:SF1">
    <property type="entry name" value="GAG-LIKE PROTEIN"/>
    <property type="match status" value="1"/>
</dbReference>
<feature type="domain" description="Integrase catalytic" evidence="1">
    <location>
        <begin position="335"/>
        <end position="458"/>
    </location>
</feature>
<proteinExistence type="predicted"/>
<evidence type="ECO:0000313" key="3">
    <source>
        <dbReference type="RefSeq" id="XP_025407128.1"/>
    </source>
</evidence>
<dbReference type="PROSITE" id="PS50994">
    <property type="entry name" value="INTEGRASE"/>
    <property type="match status" value="1"/>
</dbReference>
<dbReference type="AlphaFoldDB" id="A0A8B8F8N4"/>
<dbReference type="RefSeq" id="XP_025407128.1">
    <property type="nucleotide sequence ID" value="XM_025551343.1"/>
</dbReference>
<dbReference type="InterPro" id="IPR008042">
    <property type="entry name" value="Retrotrans_Pao"/>
</dbReference>
<dbReference type="InterPro" id="IPR001584">
    <property type="entry name" value="Integrase_cat-core"/>
</dbReference>
<name>A0A8B8F8N4_9HEMI</name>
<dbReference type="OrthoDB" id="6628241at2759"/>
<dbReference type="Gene3D" id="3.30.420.10">
    <property type="entry name" value="Ribonuclease H-like superfamily/Ribonuclease H"/>
    <property type="match status" value="1"/>
</dbReference>
<dbReference type="Proteomes" id="UP000694846">
    <property type="component" value="Unplaced"/>
</dbReference>
<dbReference type="GeneID" id="112681080"/>
<accession>A0A8B8F8N4</accession>
<evidence type="ECO:0000313" key="2">
    <source>
        <dbReference type="Proteomes" id="UP000694846"/>
    </source>
</evidence>
<dbReference type="GO" id="GO:0015074">
    <property type="term" value="P:DNA integration"/>
    <property type="evidence" value="ECO:0007669"/>
    <property type="project" value="InterPro"/>
</dbReference>
<protein>
    <submittedName>
        <fullName evidence="3">Uncharacterized protein LOC112681080</fullName>
    </submittedName>
</protein>
<dbReference type="PANTHER" id="PTHR47331">
    <property type="entry name" value="PHD-TYPE DOMAIN-CONTAINING PROTEIN"/>
    <property type="match status" value="1"/>
</dbReference>
<dbReference type="SUPFAM" id="SSF53098">
    <property type="entry name" value="Ribonuclease H-like"/>
    <property type="match status" value="1"/>
</dbReference>
<sequence length="458" mass="52187">MAPLKSSTIPRLELCAALLLAKWMARIRITLSVKLKIVDVYAWSDSATVLNWLQYPHESFKIFVSNRVYKIQSLLPQCRWSYISSSSNPADCSSRGLLPSELIKHKLYFRGPAVLYLSNEEWDTAVPVIPADQLPEIKAIRPVVITTHVEESEWYTQFSSCVQLIRVTARIRRFIAKCRCQPAPVEYITRDEFDQAALAISRSSQLYYFHMLRQELSHNRPVSMRPVARLRPFIDEKNLIRVGGRLSRSDLPDHQKHPILLSKSSYFSLLVIRHWHEVTGYSEPQIISSLVCRTYWILSLRTLTRTVISRCTRCVRLTVANPQPVMADLPASRVTESRPFSRVGIDYAGPLLVKESRLRKARQSKIYVAVFVCFAVRAVHLELVSDLSTEAFMAALNRFVARRGLPSDIFSDCGTNFIGADNQLRTLVNEPAGRDQLTSGVQCNWHFNPRSAPHFGGL</sequence>
<dbReference type="InterPro" id="IPR036397">
    <property type="entry name" value="RNaseH_sf"/>
</dbReference>
<reference evidence="3" key="1">
    <citation type="submission" date="2025-08" db="UniProtKB">
        <authorList>
            <consortium name="RefSeq"/>
        </authorList>
    </citation>
    <scope>IDENTIFICATION</scope>
    <source>
        <tissue evidence="3">Whole body</tissue>
    </source>
</reference>
<dbReference type="GO" id="GO:0003676">
    <property type="term" value="F:nucleic acid binding"/>
    <property type="evidence" value="ECO:0007669"/>
    <property type="project" value="InterPro"/>
</dbReference>